<organism evidence="1 2">
    <name type="scientific">Panagrolaimus sp. ES5</name>
    <dbReference type="NCBI Taxonomy" id="591445"/>
    <lineage>
        <taxon>Eukaryota</taxon>
        <taxon>Metazoa</taxon>
        <taxon>Ecdysozoa</taxon>
        <taxon>Nematoda</taxon>
        <taxon>Chromadorea</taxon>
        <taxon>Rhabditida</taxon>
        <taxon>Tylenchina</taxon>
        <taxon>Panagrolaimomorpha</taxon>
        <taxon>Panagrolaimoidea</taxon>
        <taxon>Panagrolaimidae</taxon>
        <taxon>Panagrolaimus</taxon>
    </lineage>
</organism>
<accession>A0AC34G9B7</accession>
<evidence type="ECO:0000313" key="1">
    <source>
        <dbReference type="Proteomes" id="UP000887579"/>
    </source>
</evidence>
<sequence length="30" mass="3285">MSQKLVTFACLALLLTVGFGKDEVKDVETK</sequence>
<proteinExistence type="predicted"/>
<name>A0AC34G9B7_9BILA</name>
<reference evidence="2" key="1">
    <citation type="submission" date="2022-11" db="UniProtKB">
        <authorList>
            <consortium name="WormBaseParasite"/>
        </authorList>
    </citation>
    <scope>IDENTIFICATION</scope>
</reference>
<dbReference type="Proteomes" id="UP000887579">
    <property type="component" value="Unplaced"/>
</dbReference>
<evidence type="ECO:0000313" key="2">
    <source>
        <dbReference type="WBParaSite" id="ES5_v2.g26382.t1"/>
    </source>
</evidence>
<dbReference type="WBParaSite" id="ES5_v2.g26382.t1">
    <property type="protein sequence ID" value="ES5_v2.g26382.t1"/>
    <property type="gene ID" value="ES5_v2.g26382"/>
</dbReference>
<protein>
    <submittedName>
        <fullName evidence="2">Uncharacterized protein</fullName>
    </submittedName>
</protein>